<accession>A0AAW2S8U9</accession>
<reference evidence="2" key="2">
    <citation type="journal article" date="2024" name="Plant">
        <title>Genomic evolution and insights into agronomic trait innovations of Sesamum species.</title>
        <authorList>
            <person name="Miao H."/>
            <person name="Wang L."/>
            <person name="Qu L."/>
            <person name="Liu H."/>
            <person name="Sun Y."/>
            <person name="Le M."/>
            <person name="Wang Q."/>
            <person name="Wei S."/>
            <person name="Zheng Y."/>
            <person name="Lin W."/>
            <person name="Duan Y."/>
            <person name="Cao H."/>
            <person name="Xiong S."/>
            <person name="Wang X."/>
            <person name="Wei L."/>
            <person name="Li C."/>
            <person name="Ma Q."/>
            <person name="Ju M."/>
            <person name="Zhao R."/>
            <person name="Li G."/>
            <person name="Mu C."/>
            <person name="Tian Q."/>
            <person name="Mei H."/>
            <person name="Zhang T."/>
            <person name="Gao T."/>
            <person name="Zhang H."/>
        </authorList>
    </citation>
    <scope>NUCLEOTIDE SEQUENCE</scope>
    <source>
        <strain evidence="2">G02</strain>
    </source>
</reference>
<organism evidence="2">
    <name type="scientific">Sesamum radiatum</name>
    <name type="common">Black benniseed</name>
    <dbReference type="NCBI Taxonomy" id="300843"/>
    <lineage>
        <taxon>Eukaryota</taxon>
        <taxon>Viridiplantae</taxon>
        <taxon>Streptophyta</taxon>
        <taxon>Embryophyta</taxon>
        <taxon>Tracheophyta</taxon>
        <taxon>Spermatophyta</taxon>
        <taxon>Magnoliopsida</taxon>
        <taxon>eudicotyledons</taxon>
        <taxon>Gunneridae</taxon>
        <taxon>Pentapetalae</taxon>
        <taxon>asterids</taxon>
        <taxon>lamiids</taxon>
        <taxon>Lamiales</taxon>
        <taxon>Pedaliaceae</taxon>
        <taxon>Sesamum</taxon>
    </lineage>
</organism>
<protein>
    <submittedName>
        <fullName evidence="2">Uncharacterized protein</fullName>
    </submittedName>
</protein>
<proteinExistence type="predicted"/>
<dbReference type="EMBL" id="JACGWJ010000011">
    <property type="protein sequence ID" value="KAL0388098.1"/>
    <property type="molecule type" value="Genomic_DNA"/>
</dbReference>
<feature type="compositionally biased region" description="Basic and acidic residues" evidence="1">
    <location>
        <begin position="7"/>
        <end position="20"/>
    </location>
</feature>
<feature type="compositionally biased region" description="Polar residues" evidence="1">
    <location>
        <begin position="56"/>
        <end position="65"/>
    </location>
</feature>
<feature type="region of interest" description="Disordered" evidence="1">
    <location>
        <begin position="1"/>
        <end position="65"/>
    </location>
</feature>
<evidence type="ECO:0000256" key="1">
    <source>
        <dbReference type="SAM" id="MobiDB-lite"/>
    </source>
</evidence>
<reference evidence="2" key="1">
    <citation type="submission" date="2020-06" db="EMBL/GenBank/DDBJ databases">
        <authorList>
            <person name="Li T."/>
            <person name="Hu X."/>
            <person name="Zhang T."/>
            <person name="Song X."/>
            <person name="Zhang H."/>
            <person name="Dai N."/>
            <person name="Sheng W."/>
            <person name="Hou X."/>
            <person name="Wei L."/>
        </authorList>
    </citation>
    <scope>NUCLEOTIDE SEQUENCE</scope>
    <source>
        <strain evidence="2">G02</strain>
        <tissue evidence="2">Leaf</tissue>
    </source>
</reference>
<dbReference type="AlphaFoldDB" id="A0AAW2S8U9"/>
<name>A0AAW2S8U9_SESRA</name>
<evidence type="ECO:0000313" key="2">
    <source>
        <dbReference type="EMBL" id="KAL0388098.1"/>
    </source>
</evidence>
<sequence length="65" mass="7184">MPGTTTERGRSGAPHERSLPREQPPLNGQTVPPREQIPPPYAESSSHVVPPKETMIQLTQEACWP</sequence>
<comment type="caution">
    <text evidence="2">The sequence shown here is derived from an EMBL/GenBank/DDBJ whole genome shotgun (WGS) entry which is preliminary data.</text>
</comment>
<gene>
    <name evidence="2" type="ORF">Sradi_2691600</name>
</gene>